<name>A0ABX7MNY3_9GAMM</name>
<reference evidence="2 3" key="1">
    <citation type="submission" date="2021-03" db="EMBL/GenBank/DDBJ databases">
        <title>Genome sequencing of Marinobacter sp. LPB0319.</title>
        <authorList>
            <person name="Kim J."/>
        </authorList>
    </citation>
    <scope>NUCLEOTIDE SEQUENCE [LARGE SCALE GENOMIC DNA]</scope>
    <source>
        <strain evidence="2 3">LPB0319</strain>
    </source>
</reference>
<feature type="region of interest" description="Disordered" evidence="1">
    <location>
        <begin position="96"/>
        <end position="123"/>
    </location>
</feature>
<dbReference type="EMBL" id="CP071247">
    <property type="protein sequence ID" value="QSP94005.1"/>
    <property type="molecule type" value="Genomic_DNA"/>
</dbReference>
<organism evidence="2 3">
    <name type="scientific">Marinobacter salinisoli</name>
    <dbReference type="NCBI Taxonomy" id="2769486"/>
    <lineage>
        <taxon>Bacteria</taxon>
        <taxon>Pseudomonadati</taxon>
        <taxon>Pseudomonadota</taxon>
        <taxon>Gammaproteobacteria</taxon>
        <taxon>Pseudomonadales</taxon>
        <taxon>Marinobacteraceae</taxon>
        <taxon>Marinobacter</taxon>
    </lineage>
</organism>
<feature type="compositionally biased region" description="Basic and acidic residues" evidence="1">
    <location>
        <begin position="108"/>
        <end position="117"/>
    </location>
</feature>
<dbReference type="RefSeq" id="WP_206643227.1">
    <property type="nucleotide sequence ID" value="NZ_CP071247.1"/>
</dbReference>
<gene>
    <name evidence="2" type="ORF">LPB19_12480</name>
</gene>
<protein>
    <submittedName>
        <fullName evidence="2">Uncharacterized protein</fullName>
    </submittedName>
</protein>
<accession>A0ABX7MNY3</accession>
<evidence type="ECO:0000313" key="2">
    <source>
        <dbReference type="EMBL" id="QSP94005.1"/>
    </source>
</evidence>
<evidence type="ECO:0000313" key="3">
    <source>
        <dbReference type="Proteomes" id="UP000663555"/>
    </source>
</evidence>
<sequence>MDEKSKEALDKATALIDEADEVIIERLTELRKENRQAEMQELVDAHAQRASFQDWLDEVRALTTPTYKELQDAHAAESRKISKLIEEGYDFKEEMGKSPIMKVFGSPPDREKRKSNDDQDPPL</sequence>
<keyword evidence="3" id="KW-1185">Reference proteome</keyword>
<evidence type="ECO:0000256" key="1">
    <source>
        <dbReference type="SAM" id="MobiDB-lite"/>
    </source>
</evidence>
<proteinExistence type="predicted"/>
<dbReference type="Proteomes" id="UP000663555">
    <property type="component" value="Chromosome"/>
</dbReference>